<evidence type="ECO:0000313" key="2">
    <source>
        <dbReference type="EMBL" id="TWF46316.1"/>
    </source>
</evidence>
<dbReference type="RefSeq" id="WP_145643268.1">
    <property type="nucleotide sequence ID" value="NZ_VIWP01000015.1"/>
</dbReference>
<evidence type="ECO:0000256" key="1">
    <source>
        <dbReference type="SAM" id="MobiDB-lite"/>
    </source>
</evidence>
<protein>
    <submittedName>
        <fullName evidence="2">Uncharacterized protein</fullName>
    </submittedName>
</protein>
<dbReference type="EMBL" id="VIWP01000015">
    <property type="protein sequence ID" value="TWF46316.1"/>
    <property type="molecule type" value="Genomic_DNA"/>
</dbReference>
<feature type="region of interest" description="Disordered" evidence="1">
    <location>
        <begin position="31"/>
        <end position="51"/>
    </location>
</feature>
<name>A0A561Q7G5_9HYPH</name>
<evidence type="ECO:0000313" key="3">
    <source>
        <dbReference type="Proteomes" id="UP000320653"/>
    </source>
</evidence>
<keyword evidence="3" id="KW-1185">Reference proteome</keyword>
<dbReference type="AlphaFoldDB" id="A0A561Q7G5"/>
<reference evidence="2 3" key="1">
    <citation type="submission" date="2019-06" db="EMBL/GenBank/DDBJ databases">
        <title>Sorghum-associated microbial communities from plants grown in Nebraska, USA.</title>
        <authorList>
            <person name="Schachtman D."/>
        </authorList>
    </citation>
    <scope>NUCLEOTIDE SEQUENCE [LARGE SCALE GENOMIC DNA]</scope>
    <source>
        <strain evidence="2 3">1225</strain>
    </source>
</reference>
<accession>A0A561Q7G5</accession>
<proteinExistence type="predicted"/>
<gene>
    <name evidence="2" type="ORF">FHW37_11511</name>
</gene>
<sequence>MEDEATIPNEGTALDTNSAADLISQLDIFDDSDTEQTEEHVEEPVAEEVTETPEEQFFDIDGEQISLTDLRSRISETAGLHA</sequence>
<dbReference type="Proteomes" id="UP000320653">
    <property type="component" value="Unassembled WGS sequence"/>
</dbReference>
<comment type="caution">
    <text evidence="2">The sequence shown here is derived from an EMBL/GenBank/DDBJ whole genome shotgun (WGS) entry which is preliminary data.</text>
</comment>
<organism evidence="2 3">
    <name type="scientific">Neorhizobium alkalisoli</name>
    <dbReference type="NCBI Taxonomy" id="528178"/>
    <lineage>
        <taxon>Bacteria</taxon>
        <taxon>Pseudomonadati</taxon>
        <taxon>Pseudomonadota</taxon>
        <taxon>Alphaproteobacteria</taxon>
        <taxon>Hyphomicrobiales</taxon>
        <taxon>Rhizobiaceae</taxon>
        <taxon>Rhizobium/Agrobacterium group</taxon>
        <taxon>Neorhizobium</taxon>
    </lineage>
</organism>